<evidence type="ECO:0000256" key="4">
    <source>
        <dbReference type="ARBA" id="ARBA00023157"/>
    </source>
</evidence>
<keyword evidence="2 9" id="KW-0378">Hydrolase</keyword>
<dbReference type="GO" id="GO:0004553">
    <property type="term" value="F:hydrolase activity, hydrolyzing O-glycosyl compounds"/>
    <property type="evidence" value="ECO:0007669"/>
    <property type="project" value="InterPro"/>
</dbReference>
<evidence type="ECO:0000313" key="13">
    <source>
        <dbReference type="Proteomes" id="UP000635606"/>
    </source>
</evidence>
<dbReference type="Proteomes" id="UP000635606">
    <property type="component" value="Unassembled WGS sequence"/>
</dbReference>
<dbReference type="GO" id="GO:0030245">
    <property type="term" value="P:cellulose catabolic process"/>
    <property type="evidence" value="ECO:0007669"/>
    <property type="project" value="UniProtKB-KW"/>
</dbReference>
<dbReference type="InterPro" id="IPR012291">
    <property type="entry name" value="CBM2_carb-bd_dom_sf"/>
</dbReference>
<reference evidence="12" key="1">
    <citation type="submission" date="2021-01" db="EMBL/GenBank/DDBJ databases">
        <title>Whole genome shotgun sequence of Virgisporangium ochraceum NBRC 16418.</title>
        <authorList>
            <person name="Komaki H."/>
            <person name="Tamura T."/>
        </authorList>
    </citation>
    <scope>NUCLEOTIDE SEQUENCE</scope>
    <source>
        <strain evidence="12">NBRC 16418</strain>
    </source>
</reference>
<dbReference type="InterPro" id="IPR036434">
    <property type="entry name" value="Beta_cellobiohydrolase_sf"/>
</dbReference>
<evidence type="ECO:0000256" key="10">
    <source>
        <dbReference type="SAM" id="MobiDB-lite"/>
    </source>
</evidence>
<keyword evidence="7 9" id="KW-0624">Polysaccharide degradation</keyword>
<dbReference type="InterPro" id="IPR008965">
    <property type="entry name" value="CBM2/CBM3_carb-bd_dom_sf"/>
</dbReference>
<evidence type="ECO:0000256" key="5">
    <source>
        <dbReference type="ARBA" id="ARBA00023277"/>
    </source>
</evidence>
<keyword evidence="5 9" id="KW-0119">Carbohydrate metabolism</keyword>
<keyword evidence="1" id="KW-0732">Signal</keyword>
<dbReference type="SUPFAM" id="SSF49384">
    <property type="entry name" value="Carbohydrate-binding domain"/>
    <property type="match status" value="1"/>
</dbReference>
<evidence type="ECO:0000313" key="12">
    <source>
        <dbReference type="EMBL" id="GIJ69652.1"/>
    </source>
</evidence>
<feature type="region of interest" description="Disordered" evidence="10">
    <location>
        <begin position="731"/>
        <end position="751"/>
    </location>
</feature>
<organism evidence="12 13">
    <name type="scientific">Virgisporangium ochraceum</name>
    <dbReference type="NCBI Taxonomy" id="65505"/>
    <lineage>
        <taxon>Bacteria</taxon>
        <taxon>Bacillati</taxon>
        <taxon>Actinomycetota</taxon>
        <taxon>Actinomycetes</taxon>
        <taxon>Micromonosporales</taxon>
        <taxon>Micromonosporaceae</taxon>
        <taxon>Virgisporangium</taxon>
    </lineage>
</organism>
<dbReference type="Pfam" id="PF17957">
    <property type="entry name" value="Big_7"/>
    <property type="match status" value="1"/>
</dbReference>
<dbReference type="Gene3D" id="2.60.40.10">
    <property type="entry name" value="Immunoglobulins"/>
    <property type="match status" value="1"/>
</dbReference>
<dbReference type="PROSITE" id="PS00655">
    <property type="entry name" value="GLYCOSYL_HYDROL_F6_1"/>
    <property type="match status" value="1"/>
</dbReference>
<dbReference type="Pfam" id="PF00553">
    <property type="entry name" value="CBM_2"/>
    <property type="match status" value="1"/>
</dbReference>
<protein>
    <recommendedName>
        <fullName evidence="9">Glucanase</fullName>
        <ecNumber evidence="9">3.2.1.-</ecNumber>
    </recommendedName>
</protein>
<dbReference type="InterPro" id="IPR013783">
    <property type="entry name" value="Ig-like_fold"/>
</dbReference>
<gene>
    <name evidence="12" type="ORF">Voc01_045690</name>
</gene>
<evidence type="ECO:0000256" key="1">
    <source>
        <dbReference type="ARBA" id="ARBA00022729"/>
    </source>
</evidence>
<evidence type="ECO:0000259" key="11">
    <source>
        <dbReference type="PROSITE" id="PS51173"/>
    </source>
</evidence>
<dbReference type="PANTHER" id="PTHR34876">
    <property type="match status" value="1"/>
</dbReference>
<proteinExistence type="inferred from homology"/>
<dbReference type="GO" id="GO:0030247">
    <property type="term" value="F:polysaccharide binding"/>
    <property type="evidence" value="ECO:0007669"/>
    <property type="project" value="UniProtKB-UniRule"/>
</dbReference>
<dbReference type="EMBL" id="BOPH01000067">
    <property type="protein sequence ID" value="GIJ69652.1"/>
    <property type="molecule type" value="Genomic_DNA"/>
</dbReference>
<dbReference type="RefSeq" id="WP_203929579.1">
    <property type="nucleotide sequence ID" value="NZ_BOPH01000067.1"/>
</dbReference>
<feature type="region of interest" description="Disordered" evidence="10">
    <location>
        <begin position="640"/>
        <end position="662"/>
    </location>
</feature>
<feature type="domain" description="CBM2" evidence="11">
    <location>
        <begin position="43"/>
        <end position="152"/>
    </location>
</feature>
<keyword evidence="4" id="KW-1015">Disulfide bond</keyword>
<dbReference type="Gene3D" id="2.60.40.290">
    <property type="match status" value="1"/>
</dbReference>
<sequence length="772" mass="79753">MSRALWLSHNPRRGAKPPAWRRVLAVGGAAVLSTTALVGVSAPALAAPGCSVTYTKSWEGGNGFGGDIKITNTGDPVTSWTLGFAFPGSQRVGNGWGGRFTQSGSNVTVVNENYNGNLGNGASVSIGFNGTFSGTNANPTAFTVNGTTCGSTGSNTAPSVSLTSPTAGQSFAAGASVPLAATASDNGSVTRVEFRVDGALVATDTSSPYTFSAPGLASGNHTATATAYDNGSPVLSTTSTAVTFSIGGTQQPSVVATPTSVTLASGGSGTSNIKLSAAPSSPVTVNLARSGSTAITAASSAVTLNSSNWSTGVNVQFNTTTGTTTEVSTFTASASGYNPAAITVTRQGSTGNGKVDNPYAGASMYVNPIWSANARAETGGSRIANQPTAVWFDRTSAITGNGSPTTGNMGLVNHLDEAVTQDAANGTSALAIQIVIYNLPGRDCSALASNGELGPTEIDRYKTEYIDVIAGILARPAYSNLRIIPIVEIDSLPNLVTNTGSRPTATANCNTMLANGNYQTGVSYALTKLGAIPNVYNYIDAGHHGWLGWDDNFGPTAQLMHQVATMNGGTVNNVHGFVTNVANTSALQETFIGPVTEQLRNTTWIDWNRYNDELSYAQALRTRLVTQGFSSNIGMLIDTSRNGWGGPNRPTAASTSSDPNTFVNQSRIDRRIHKGNWCNQNGAGIGERPRSAPATGIDAYVWIKPPGESDGSSEYIPNDEGKGADGMCDPTYEGNPRNGNNPTGALPNAPLSGHWFSAQFQQLMQNAYPPLS</sequence>
<dbReference type="Pfam" id="PF01341">
    <property type="entry name" value="Glyco_hydro_6"/>
    <property type="match status" value="1"/>
</dbReference>
<evidence type="ECO:0000256" key="2">
    <source>
        <dbReference type="ARBA" id="ARBA00022801"/>
    </source>
</evidence>
<keyword evidence="6 9" id="KW-0326">Glycosidase</keyword>
<dbReference type="AlphaFoldDB" id="A0A8J3ZVD3"/>
<dbReference type="SMART" id="SM00637">
    <property type="entry name" value="CBD_II"/>
    <property type="match status" value="1"/>
</dbReference>
<dbReference type="Gene3D" id="3.20.20.40">
    <property type="entry name" value="1, 4-beta cellobiohydrolase"/>
    <property type="match status" value="1"/>
</dbReference>
<evidence type="ECO:0000256" key="6">
    <source>
        <dbReference type="ARBA" id="ARBA00023295"/>
    </source>
</evidence>
<dbReference type="InterPro" id="IPR001919">
    <property type="entry name" value="CBD2"/>
</dbReference>
<name>A0A8J3ZVD3_9ACTN</name>
<feature type="active site" evidence="8">
    <location>
        <position position="443"/>
    </location>
</feature>
<evidence type="ECO:0000256" key="8">
    <source>
        <dbReference type="PROSITE-ProRule" id="PRU10056"/>
    </source>
</evidence>
<dbReference type="PROSITE" id="PS51173">
    <property type="entry name" value="CBM2"/>
    <property type="match status" value="1"/>
</dbReference>
<dbReference type="PANTHER" id="PTHR34876:SF4">
    <property type="entry name" value="1,4-BETA-D-GLUCAN CELLOBIOHYDROLASE C-RELATED"/>
    <property type="match status" value="1"/>
</dbReference>
<comment type="similarity">
    <text evidence="9">Belongs to the glycosyl hydrolase family 6.</text>
</comment>
<dbReference type="SUPFAM" id="SSF51989">
    <property type="entry name" value="Glycosyl hydrolases family 6, cellulases"/>
    <property type="match status" value="1"/>
</dbReference>
<dbReference type="InterPro" id="IPR016288">
    <property type="entry name" value="Beta_cellobiohydrolase"/>
</dbReference>
<keyword evidence="13" id="KW-1185">Reference proteome</keyword>
<feature type="compositionally biased region" description="Polar residues" evidence="10">
    <location>
        <begin position="651"/>
        <end position="662"/>
    </location>
</feature>
<evidence type="ECO:0000256" key="9">
    <source>
        <dbReference type="RuleBase" id="RU361186"/>
    </source>
</evidence>
<keyword evidence="3 9" id="KW-0136">Cellulose degradation</keyword>
<evidence type="ECO:0000256" key="3">
    <source>
        <dbReference type="ARBA" id="ARBA00023001"/>
    </source>
</evidence>
<evidence type="ECO:0000256" key="7">
    <source>
        <dbReference type="ARBA" id="ARBA00023326"/>
    </source>
</evidence>
<dbReference type="PRINTS" id="PR00733">
    <property type="entry name" value="GLHYDRLASE6"/>
</dbReference>
<comment type="caution">
    <text evidence="12">The sequence shown here is derived from an EMBL/GenBank/DDBJ whole genome shotgun (WGS) entry which is preliminary data.</text>
</comment>
<accession>A0A8J3ZVD3</accession>
<dbReference type="EC" id="3.2.1.-" evidence="9"/>
<dbReference type="InterPro" id="IPR001524">
    <property type="entry name" value="Glyco_hydro_6_CS"/>
</dbReference>